<reference evidence="2 3" key="1">
    <citation type="submission" date="2018-02" db="EMBL/GenBank/DDBJ databases">
        <title>Comparative genomes isolates from brazilian mangrove.</title>
        <authorList>
            <person name="Araujo J.E."/>
            <person name="Taketani R.G."/>
            <person name="Silva M.C.P."/>
            <person name="Loureco M.V."/>
            <person name="Andreote F.D."/>
        </authorList>
    </citation>
    <scope>NUCLEOTIDE SEQUENCE [LARGE SCALE GENOMIC DNA]</scope>
    <source>
        <strain evidence="2 3">Hex-1 MGV</strain>
    </source>
</reference>
<gene>
    <name evidence="2" type="ORF">C5Y83_21255</name>
</gene>
<feature type="chain" id="PRO_5015773313" description="DUF1080 domain-containing protein" evidence="1">
    <location>
        <begin position="32"/>
        <end position="280"/>
    </location>
</feature>
<accession>A0A2S8FKP0</accession>
<dbReference type="OrthoDB" id="289139at2"/>
<evidence type="ECO:0008006" key="4">
    <source>
        <dbReference type="Google" id="ProtNLM"/>
    </source>
</evidence>
<proteinExistence type="predicted"/>
<feature type="signal peptide" evidence="1">
    <location>
        <begin position="1"/>
        <end position="31"/>
    </location>
</feature>
<name>A0A2S8FKP0_9BACT</name>
<protein>
    <recommendedName>
        <fullName evidence="4">DUF1080 domain-containing protein</fullName>
    </recommendedName>
</protein>
<dbReference type="AlphaFoldDB" id="A0A2S8FKP0"/>
<evidence type="ECO:0000313" key="2">
    <source>
        <dbReference type="EMBL" id="PQO32721.1"/>
    </source>
</evidence>
<sequence length="280" mass="30985">MMMFRARLEFGVRTLLLVAASLLCLPTASMADDEIRTADHQKYADDFWAFLGDRYTKWEKLDQFPAGVPTPEAGIEGNVYANKVAMKDSSKFDYGSILVVEHIRDGKPYAISSLYRSRLDVNKKNDDWYEVLYLTDGSVAKTSGDNAKFSHEGFVAKLVDGRLWVLPVDSPALAELLEGNAPEKHVTLPGAGPDRKTLKSDSRETAAAYMVARPGFVTYWEDGRAWVFEEGTEAATSFSENGVPEKHVTVIGAGPMRTTLKAPDRETIDAFLGVSLEPKH</sequence>
<dbReference type="EMBL" id="PUHY01000012">
    <property type="protein sequence ID" value="PQO32721.1"/>
    <property type="molecule type" value="Genomic_DNA"/>
</dbReference>
<dbReference type="RefSeq" id="WP_105331733.1">
    <property type="nucleotide sequence ID" value="NZ_PUHY01000012.1"/>
</dbReference>
<evidence type="ECO:0000256" key="1">
    <source>
        <dbReference type="SAM" id="SignalP"/>
    </source>
</evidence>
<organism evidence="2 3">
    <name type="scientific">Blastopirellula marina</name>
    <dbReference type="NCBI Taxonomy" id="124"/>
    <lineage>
        <taxon>Bacteria</taxon>
        <taxon>Pseudomonadati</taxon>
        <taxon>Planctomycetota</taxon>
        <taxon>Planctomycetia</taxon>
        <taxon>Pirellulales</taxon>
        <taxon>Pirellulaceae</taxon>
        <taxon>Blastopirellula</taxon>
    </lineage>
</organism>
<evidence type="ECO:0000313" key="3">
    <source>
        <dbReference type="Proteomes" id="UP000238322"/>
    </source>
</evidence>
<dbReference type="Proteomes" id="UP000238322">
    <property type="component" value="Unassembled WGS sequence"/>
</dbReference>
<comment type="caution">
    <text evidence="2">The sequence shown here is derived from an EMBL/GenBank/DDBJ whole genome shotgun (WGS) entry which is preliminary data.</text>
</comment>
<keyword evidence="1" id="KW-0732">Signal</keyword>